<evidence type="ECO:0000313" key="1">
    <source>
        <dbReference type="EMBL" id="MCI65436.1"/>
    </source>
</evidence>
<name>A0A392TZ97_9FABA</name>
<reference evidence="1 2" key="1">
    <citation type="journal article" date="2018" name="Front. Plant Sci.">
        <title>Red Clover (Trifolium pratense) and Zigzag Clover (T. medium) - A Picture of Genomic Similarities and Differences.</title>
        <authorList>
            <person name="Dluhosova J."/>
            <person name="Istvanek J."/>
            <person name="Nedelnik J."/>
            <person name="Repkova J."/>
        </authorList>
    </citation>
    <scope>NUCLEOTIDE SEQUENCE [LARGE SCALE GENOMIC DNA]</scope>
    <source>
        <strain evidence="2">cv. 10/8</strain>
        <tissue evidence="1">Leaf</tissue>
    </source>
</reference>
<dbReference type="EMBL" id="LXQA010675856">
    <property type="protein sequence ID" value="MCI65436.1"/>
    <property type="molecule type" value="Genomic_DNA"/>
</dbReference>
<evidence type="ECO:0000313" key="2">
    <source>
        <dbReference type="Proteomes" id="UP000265520"/>
    </source>
</evidence>
<comment type="caution">
    <text evidence="1">The sequence shown here is derived from an EMBL/GenBank/DDBJ whole genome shotgun (WGS) entry which is preliminary data.</text>
</comment>
<dbReference type="Proteomes" id="UP000265520">
    <property type="component" value="Unassembled WGS sequence"/>
</dbReference>
<dbReference type="AlphaFoldDB" id="A0A392TZ97"/>
<proteinExistence type="predicted"/>
<protein>
    <recommendedName>
        <fullName evidence="3">Receptor-like kinase</fullName>
    </recommendedName>
</protein>
<sequence>MSTVAEMCELGWEEGGAAWQWRRQLRAWEEEMLGECRDLLFDVVLQPTVSDVWVWRHDSDG</sequence>
<keyword evidence="2" id="KW-1185">Reference proteome</keyword>
<accession>A0A392TZ97</accession>
<organism evidence="1 2">
    <name type="scientific">Trifolium medium</name>
    <dbReference type="NCBI Taxonomy" id="97028"/>
    <lineage>
        <taxon>Eukaryota</taxon>
        <taxon>Viridiplantae</taxon>
        <taxon>Streptophyta</taxon>
        <taxon>Embryophyta</taxon>
        <taxon>Tracheophyta</taxon>
        <taxon>Spermatophyta</taxon>
        <taxon>Magnoliopsida</taxon>
        <taxon>eudicotyledons</taxon>
        <taxon>Gunneridae</taxon>
        <taxon>Pentapetalae</taxon>
        <taxon>rosids</taxon>
        <taxon>fabids</taxon>
        <taxon>Fabales</taxon>
        <taxon>Fabaceae</taxon>
        <taxon>Papilionoideae</taxon>
        <taxon>50 kb inversion clade</taxon>
        <taxon>NPAAA clade</taxon>
        <taxon>Hologalegina</taxon>
        <taxon>IRL clade</taxon>
        <taxon>Trifolieae</taxon>
        <taxon>Trifolium</taxon>
    </lineage>
</organism>
<evidence type="ECO:0008006" key="3">
    <source>
        <dbReference type="Google" id="ProtNLM"/>
    </source>
</evidence>
<feature type="non-terminal residue" evidence="1">
    <location>
        <position position="61"/>
    </location>
</feature>